<name>A0ABQ3RW74_9ACTN</name>
<keyword evidence="3" id="KW-0808">Transferase</keyword>
<feature type="transmembrane region" description="Helical" evidence="9">
    <location>
        <begin position="172"/>
        <end position="195"/>
    </location>
</feature>
<dbReference type="EMBL" id="BNEB01000002">
    <property type="protein sequence ID" value="GHI60128.1"/>
    <property type="molecule type" value="Genomic_DNA"/>
</dbReference>
<feature type="transmembrane region" description="Helical" evidence="9">
    <location>
        <begin position="290"/>
        <end position="315"/>
    </location>
</feature>
<protein>
    <recommendedName>
        <fullName evidence="12">Integral membrane protein</fullName>
    </recommendedName>
</protein>
<feature type="transmembrane region" description="Helical" evidence="9">
    <location>
        <begin position="20"/>
        <end position="39"/>
    </location>
</feature>
<evidence type="ECO:0000256" key="1">
    <source>
        <dbReference type="ARBA" id="ARBA00004651"/>
    </source>
</evidence>
<dbReference type="Pfam" id="PF09594">
    <property type="entry name" value="GT87"/>
    <property type="match status" value="1"/>
</dbReference>
<feature type="transmembrane region" description="Helical" evidence="9">
    <location>
        <begin position="201"/>
        <end position="220"/>
    </location>
</feature>
<evidence type="ECO:0000256" key="6">
    <source>
        <dbReference type="ARBA" id="ARBA00023136"/>
    </source>
</evidence>
<evidence type="ECO:0000313" key="10">
    <source>
        <dbReference type="EMBL" id="GHI60128.1"/>
    </source>
</evidence>
<feature type="transmembrane region" description="Helical" evidence="9">
    <location>
        <begin position="79"/>
        <end position="110"/>
    </location>
</feature>
<feature type="transmembrane region" description="Helical" evidence="9">
    <location>
        <begin position="122"/>
        <end position="140"/>
    </location>
</feature>
<comment type="caution">
    <text evidence="10">The sequence shown here is derived from an EMBL/GenBank/DDBJ whole genome shotgun (WGS) entry which is preliminary data.</text>
</comment>
<reference evidence="11" key="1">
    <citation type="submission" date="2023-07" db="EMBL/GenBank/DDBJ databases">
        <title>Whole genome shotgun sequence of Streptomyces cacaoi subsp. asoensis NBRC 13813.</title>
        <authorList>
            <person name="Komaki H."/>
            <person name="Tamura T."/>
        </authorList>
    </citation>
    <scope>NUCLEOTIDE SEQUENCE [LARGE SCALE GENOMIC DNA]</scope>
    <source>
        <strain evidence="11">NBRC 13813</strain>
    </source>
</reference>
<keyword evidence="11" id="KW-1185">Reference proteome</keyword>
<proteinExistence type="inferred from homology"/>
<dbReference type="GeneID" id="91469688"/>
<evidence type="ECO:0008006" key="12">
    <source>
        <dbReference type="Google" id="ProtNLM"/>
    </source>
</evidence>
<keyword evidence="6 9" id="KW-0472">Membrane</keyword>
<comment type="similarity">
    <text evidence="7">Belongs to the glycosyltransferase 87 family.</text>
</comment>
<keyword evidence="4 9" id="KW-0812">Transmembrane</keyword>
<gene>
    <name evidence="10" type="ORF">Saso_17780</name>
</gene>
<evidence type="ECO:0000256" key="7">
    <source>
        <dbReference type="ARBA" id="ARBA00024033"/>
    </source>
</evidence>
<feature type="region of interest" description="Disordered" evidence="8">
    <location>
        <begin position="484"/>
        <end position="536"/>
    </location>
</feature>
<dbReference type="RefSeq" id="WP_229901302.1">
    <property type="nucleotide sequence ID" value="NZ_BMSI01000006.1"/>
</dbReference>
<evidence type="ECO:0000256" key="8">
    <source>
        <dbReference type="SAM" id="MobiDB-lite"/>
    </source>
</evidence>
<evidence type="ECO:0000256" key="4">
    <source>
        <dbReference type="ARBA" id="ARBA00022692"/>
    </source>
</evidence>
<evidence type="ECO:0000256" key="5">
    <source>
        <dbReference type="ARBA" id="ARBA00022989"/>
    </source>
</evidence>
<dbReference type="InterPro" id="IPR018584">
    <property type="entry name" value="GT87"/>
</dbReference>
<feature type="transmembrane region" description="Helical" evidence="9">
    <location>
        <begin position="262"/>
        <end position="278"/>
    </location>
</feature>
<dbReference type="Proteomes" id="UP000649259">
    <property type="component" value="Unassembled WGS sequence"/>
</dbReference>
<evidence type="ECO:0000256" key="3">
    <source>
        <dbReference type="ARBA" id="ARBA00022679"/>
    </source>
</evidence>
<feature type="compositionally biased region" description="Polar residues" evidence="8">
    <location>
        <begin position="511"/>
        <end position="520"/>
    </location>
</feature>
<keyword evidence="5 9" id="KW-1133">Transmembrane helix</keyword>
<evidence type="ECO:0000256" key="2">
    <source>
        <dbReference type="ARBA" id="ARBA00022475"/>
    </source>
</evidence>
<feature type="compositionally biased region" description="Low complexity" evidence="8">
    <location>
        <begin position="521"/>
        <end position="536"/>
    </location>
</feature>
<comment type="subcellular location">
    <subcellularLocation>
        <location evidence="1">Cell membrane</location>
        <topology evidence="1">Multi-pass membrane protein</topology>
    </subcellularLocation>
</comment>
<feature type="transmembrane region" description="Helical" evidence="9">
    <location>
        <begin position="361"/>
        <end position="382"/>
    </location>
</feature>
<organism evidence="10 11">
    <name type="scientific">Streptomyces asoensis</name>
    <dbReference type="NCBI Taxonomy" id="249586"/>
    <lineage>
        <taxon>Bacteria</taxon>
        <taxon>Bacillati</taxon>
        <taxon>Actinomycetota</taxon>
        <taxon>Actinomycetes</taxon>
        <taxon>Kitasatosporales</taxon>
        <taxon>Streptomycetaceae</taxon>
        <taxon>Streptomyces</taxon>
    </lineage>
</organism>
<sequence>MSLDRVRGPRPPGTDRGRVLLLLALAAAVTVFTATVPLLRDWFDLRVYYGTVNSWVHGGGQVYDYRVPGTPYGFTYPPFAAVLMLPMALVGPGTATVTALLLNLAALAAAARLWAGPGWRRYGWYGAGLAACALALFEPLRDTFSFGQVNLLLLALVLTDARLLASGRPRWAGAGIGLAAAVKLTPALFIGLLLVTRRWRAAAVATGVAAAATALAALAAPEVSRFYWTRALWDTTRVGRLDYVSNQSLQGVLARLGVESRAVWAVLVLLVLCCWARRAGRAGAVGDWRAAFALTGLTACLVSPVTWVHHLVWLLPSFAVLIRAGRPRVAGALYAVLCTSVVWLWFDDASGVDGFLGSNTYTWITLGLLVWLPVGHVPAGHLPVGRRATSRSTSATAVPPSAAAPAISTASSQPGKASSAAVTEAAGVAANGVPATGAGAGALVPDAEVTGVPVTCAGALRAGDGPVGTGVGTVAAGAGTDCASGPGCDSGPDCASGPGRGPGQGRGRVRSASSEPTGSTRPAAANPQSSSSRASS</sequence>
<evidence type="ECO:0000256" key="9">
    <source>
        <dbReference type="SAM" id="Phobius"/>
    </source>
</evidence>
<feature type="region of interest" description="Disordered" evidence="8">
    <location>
        <begin position="388"/>
        <end position="414"/>
    </location>
</feature>
<keyword evidence="2" id="KW-1003">Cell membrane</keyword>
<evidence type="ECO:0000313" key="11">
    <source>
        <dbReference type="Proteomes" id="UP000649259"/>
    </source>
</evidence>
<feature type="transmembrane region" description="Helical" evidence="9">
    <location>
        <begin position="327"/>
        <end position="346"/>
    </location>
</feature>
<accession>A0ABQ3RW74</accession>
<feature type="transmembrane region" description="Helical" evidence="9">
    <location>
        <begin position="146"/>
        <end position="165"/>
    </location>
</feature>